<feature type="signal peptide" evidence="10">
    <location>
        <begin position="1"/>
        <end position="20"/>
    </location>
</feature>
<dbReference type="SUPFAM" id="SSF49313">
    <property type="entry name" value="Cadherin-like"/>
    <property type="match status" value="5"/>
</dbReference>
<comment type="subcellular location">
    <subcellularLocation>
        <location evidence="1">Membrane</location>
    </subcellularLocation>
</comment>
<feature type="compositionally biased region" description="Low complexity" evidence="8">
    <location>
        <begin position="1330"/>
        <end position="1346"/>
    </location>
</feature>
<feature type="compositionally biased region" description="Basic and acidic residues" evidence="8">
    <location>
        <begin position="1348"/>
        <end position="1360"/>
    </location>
</feature>
<dbReference type="InterPro" id="IPR020894">
    <property type="entry name" value="Cadherin_CS"/>
</dbReference>
<feature type="domain" description="Cadherin" evidence="11">
    <location>
        <begin position="373"/>
        <end position="514"/>
    </location>
</feature>
<sequence>MSSVSMSLVWLLTLTGFSCGNFPLLDVDTNMRIVLVPQDTPVGTIIYRLRASDSDNNFPLSFEVLGAVGKSLLSLNFLGCVESESLCQADVVLKKPLDKIRNYEFQLQVKDTTGDYTKVHAMIQATAGMSNFNPLFGQRILHLVEDCKEGTVLERFDVLKNELNSRIVHLEIRDKEERIGLKQRLVSNNLTEGTLFLKRKLDYETQPWFTFQLLAMNGWTNTSTDTRNILVSDVIVAVHDVQDSPPVFTLLPASVELNSSIKMGDLVVRVEAEDGDKQNKRLIRYGFLTDNNPFVVFFDLDPMTGEIRLRRNISELLGIAKPNEPIRMTIIAEEIVQENGRFGKSLNPTLERTMGNITFWFGRGNSLGPPAFSSDKYVGEIQENSQPGTSVNFRGLFGLSVSHSNPGEIIALSIPSTSKGSPNSDTYSHQSPFIGPINSRFPTQNQLINTFELIPSQGVGNFSFEIRVVDPKLLDYETYHEIKLMIMASTQGGLSSEVEVTIHIRDENDNPPVFSQSEYKVTIPEHSPVGTKVIQLKATDKDSTGTNGEVMYANLVGSDAFHLDPQTGEITVDKPELIDREVESEIRLYVEAKDGGYTEFSNPSTLRNMATATIIVKLHDQNDNKPEFLMKYYQAVLNPDMASFKTPIHVKAFDADEGPNGQIKYQSLDPKFFVDPTNGEVRIRGVYNKSPSAGDGPYLGAFRIRAYDLGNPQQSAETVVQLFSEEMVIREIQFVFPATPEKIKKNQTNIEKMLSSLTGGIVGIQKITPLSSTSRSGLTDASGNNLRRINSIPNDGTPIDENNNNDVWPNGESAAGRSIIPAPPVVPTLSPQNYANANTGDKGPGIGAGNTGSRGRSADLSSEKSLVIATVQYPVLNGQPTRVDLAAFEKAYGGGGGGDVREVTTLPSHDTEMIKLYEAENRALFWILITFLFLLLILFAIFLCCIYCPCCWLYGHCYSKGVKTPDAKERVRVERVIVEKRAGGRHSRKTYPAEETEEDSGDLESGSYRRGPPPPHHHVRREAWSGEEHKSSWRRGGPRARYQERPPTPHNKRDGQRHRSRPQEADVSLEDWDFEPSQGQRDRAEEIGPRWQNMQHVQQVHVLPPQQQPQTITVPVPLAMMPLQVQQQLQQQIPQQQQQQQQRRVGYVGQQHPGDEDFVRRHRSDTGDQVSGHYMPAEVERSQVHIPRHYPGGSAPGPDSGKQRQTRFFKTETGEVLQFADMEGEEGKELLMKRYIDDHQQQHFEQLAEGFSGPLVQLDDTQDLQALNNEASLVPAPSVASSVDRPRAALMTKRPHKLTTKEMEIAEQQDQDDDEILIRDEKTKSKRNNKTTTTKSKSKQTTTKSSKVSREKLLNSRDENGDGDDDDDNNLQKRKKQQPLELQDHESRRHNKDANKDKDKLKGKRQPNRRSHSLSEEIDSDTEGDGSAGKNRKKSDSTKPKSKSVSRSRSKSKSTSKSKSRSKSGSRSTSPVLRASKSNSKSKSPPDEDRVPVDETAKKTKQQPSAVVQQPSKSSRKEIVKDSPSAKGGDHHHKTHRKHGRRSKEKVVPDPQQQTMEQELQKSAPSDSAQPLANITNVPVVSVEQVQQRSAEDNQHEAEVDINIIPPSSAAMSDENDNEKAREKVAEGEIRDQAYQEGDNHRNNDSEDHEAQVTTTTTTTTSTSHQQVVEVEEHVQQIVQEEALHENDDEDSGIGISGAGTNISKRNRMLEKKSVFTIAYDEVARKTLMRPDTGSNSNNEAEGGVAS</sequence>
<feature type="compositionally biased region" description="Basic residues" evidence="8">
    <location>
        <begin position="1440"/>
        <end position="1464"/>
    </location>
</feature>
<dbReference type="GO" id="GO:0009653">
    <property type="term" value="P:anatomical structure morphogenesis"/>
    <property type="evidence" value="ECO:0007669"/>
    <property type="project" value="UniProtKB-ARBA"/>
</dbReference>
<feature type="compositionally biased region" description="Basic residues" evidence="8">
    <location>
        <begin position="1401"/>
        <end position="1412"/>
    </location>
</feature>
<feature type="compositionally biased region" description="Gly residues" evidence="8">
    <location>
        <begin position="842"/>
        <end position="852"/>
    </location>
</feature>
<name>A0A226DE86_FOLCA</name>
<keyword evidence="13" id="KW-1185">Reference proteome</keyword>
<keyword evidence="3" id="KW-0677">Repeat</keyword>
<evidence type="ECO:0000259" key="11">
    <source>
        <dbReference type="PROSITE" id="PS50268"/>
    </source>
</evidence>
<feature type="compositionally biased region" description="Polar residues" evidence="8">
    <location>
        <begin position="1551"/>
        <end position="1589"/>
    </location>
</feature>
<feature type="region of interest" description="Disordered" evidence="8">
    <location>
        <begin position="1151"/>
        <end position="1172"/>
    </location>
</feature>
<feature type="region of interest" description="Disordered" evidence="8">
    <location>
        <begin position="772"/>
        <end position="804"/>
    </location>
</feature>
<feature type="compositionally biased region" description="Basic and acidic residues" evidence="8">
    <location>
        <begin position="1021"/>
        <end position="1031"/>
    </location>
</feature>
<dbReference type="GO" id="GO:0005509">
    <property type="term" value="F:calcium ion binding"/>
    <property type="evidence" value="ECO:0007669"/>
    <property type="project" value="UniProtKB-UniRule"/>
</dbReference>
<feature type="region of interest" description="Disordered" evidence="8">
    <location>
        <begin position="835"/>
        <end position="858"/>
    </location>
</feature>
<dbReference type="STRING" id="158441.A0A226DE86"/>
<dbReference type="GO" id="GO:0005886">
    <property type="term" value="C:plasma membrane"/>
    <property type="evidence" value="ECO:0007669"/>
    <property type="project" value="InterPro"/>
</dbReference>
<comment type="caution">
    <text evidence="12">The sequence shown here is derived from an EMBL/GenBank/DDBJ whole genome shotgun (WGS) entry which is preliminary data.</text>
</comment>
<feature type="region of interest" description="Disordered" evidence="8">
    <location>
        <begin position="1728"/>
        <end position="1747"/>
    </location>
</feature>
<feature type="domain" description="Cadherin" evidence="11">
    <location>
        <begin position="515"/>
        <end position="628"/>
    </location>
</feature>
<dbReference type="PANTHER" id="PTHR24026">
    <property type="entry name" value="FAT ATYPICAL CADHERIN-RELATED"/>
    <property type="match status" value="1"/>
</dbReference>
<proteinExistence type="predicted"/>
<feature type="region of interest" description="Disordered" evidence="8">
    <location>
        <begin position="984"/>
        <end position="1083"/>
    </location>
</feature>
<dbReference type="OrthoDB" id="8188793at2759"/>
<dbReference type="Proteomes" id="UP000198287">
    <property type="component" value="Unassembled WGS sequence"/>
</dbReference>
<evidence type="ECO:0000256" key="1">
    <source>
        <dbReference type="ARBA" id="ARBA00004370"/>
    </source>
</evidence>
<evidence type="ECO:0000256" key="9">
    <source>
        <dbReference type="SAM" id="Phobius"/>
    </source>
</evidence>
<organism evidence="12 13">
    <name type="scientific">Folsomia candida</name>
    <name type="common">Springtail</name>
    <dbReference type="NCBI Taxonomy" id="158441"/>
    <lineage>
        <taxon>Eukaryota</taxon>
        <taxon>Metazoa</taxon>
        <taxon>Ecdysozoa</taxon>
        <taxon>Arthropoda</taxon>
        <taxon>Hexapoda</taxon>
        <taxon>Collembola</taxon>
        <taxon>Entomobryomorpha</taxon>
        <taxon>Isotomoidea</taxon>
        <taxon>Isotomidae</taxon>
        <taxon>Proisotominae</taxon>
        <taxon>Folsomia</taxon>
    </lineage>
</organism>
<protein>
    <submittedName>
        <fullName evidence="12">Cadherin-86C</fullName>
    </submittedName>
</protein>
<gene>
    <name evidence="12" type="ORF">Fcan01_21887</name>
</gene>
<evidence type="ECO:0000256" key="5">
    <source>
        <dbReference type="ARBA" id="ARBA00022989"/>
    </source>
</evidence>
<feature type="compositionally biased region" description="Low complexity" evidence="8">
    <location>
        <begin position="1654"/>
        <end position="1667"/>
    </location>
</feature>
<accession>A0A226DE86</accession>
<feature type="region of interest" description="Disordered" evidence="8">
    <location>
        <begin position="1684"/>
        <end position="1708"/>
    </location>
</feature>
<keyword evidence="5 9" id="KW-1133">Transmembrane helix</keyword>
<dbReference type="PROSITE" id="PS00232">
    <property type="entry name" value="CADHERIN_1"/>
    <property type="match status" value="2"/>
</dbReference>
<keyword evidence="2 9" id="KW-0812">Transmembrane</keyword>
<feature type="compositionally biased region" description="Basic and acidic residues" evidence="8">
    <location>
        <begin position="1618"/>
        <end position="1651"/>
    </location>
</feature>
<dbReference type="SMART" id="SM00112">
    <property type="entry name" value="CA"/>
    <property type="match status" value="4"/>
</dbReference>
<feature type="transmembrane region" description="Helical" evidence="9">
    <location>
        <begin position="923"/>
        <end position="954"/>
    </location>
</feature>
<dbReference type="EMBL" id="LNIX01000022">
    <property type="protein sequence ID" value="OXA43483.1"/>
    <property type="molecule type" value="Genomic_DNA"/>
</dbReference>
<feature type="region of interest" description="Disordered" evidence="8">
    <location>
        <begin position="1277"/>
        <end position="1667"/>
    </location>
</feature>
<evidence type="ECO:0000256" key="10">
    <source>
        <dbReference type="SAM" id="SignalP"/>
    </source>
</evidence>
<evidence type="ECO:0000256" key="7">
    <source>
        <dbReference type="PROSITE-ProRule" id="PRU00043"/>
    </source>
</evidence>
<keyword evidence="4 7" id="KW-0106">Calcium</keyword>
<feature type="domain" description="Cadherin" evidence="11">
    <location>
        <begin position="28"/>
        <end position="248"/>
    </location>
</feature>
<dbReference type="InterPro" id="IPR015919">
    <property type="entry name" value="Cadherin-like_sf"/>
</dbReference>
<feature type="compositionally biased region" description="Basic residues" evidence="8">
    <location>
        <begin position="1530"/>
        <end position="1544"/>
    </location>
</feature>
<feature type="compositionally biased region" description="Acidic residues" evidence="8">
    <location>
        <begin position="1305"/>
        <end position="1315"/>
    </location>
</feature>
<feature type="compositionally biased region" description="Basic and acidic residues" evidence="8">
    <location>
        <begin position="1484"/>
        <end position="1498"/>
    </location>
</feature>
<dbReference type="Gene3D" id="2.60.40.60">
    <property type="entry name" value="Cadherins"/>
    <property type="match status" value="6"/>
</dbReference>
<dbReference type="Pfam" id="PF00028">
    <property type="entry name" value="Cadherin"/>
    <property type="match status" value="1"/>
</dbReference>
<dbReference type="FunFam" id="2.60.40.60:FF:000020">
    <property type="entry name" value="Dachsous cadherin-related 1b"/>
    <property type="match status" value="1"/>
</dbReference>
<evidence type="ECO:0000256" key="4">
    <source>
        <dbReference type="ARBA" id="ARBA00022837"/>
    </source>
</evidence>
<feature type="compositionally biased region" description="Low complexity" evidence="8">
    <location>
        <begin position="1465"/>
        <end position="1483"/>
    </location>
</feature>
<dbReference type="PRINTS" id="PR00205">
    <property type="entry name" value="CADHERIN"/>
</dbReference>
<dbReference type="GO" id="GO:0007156">
    <property type="term" value="P:homophilic cell adhesion via plasma membrane adhesion molecules"/>
    <property type="evidence" value="ECO:0007669"/>
    <property type="project" value="InterPro"/>
</dbReference>
<evidence type="ECO:0000313" key="13">
    <source>
        <dbReference type="Proteomes" id="UP000198287"/>
    </source>
</evidence>
<keyword evidence="6 9" id="KW-0472">Membrane</keyword>
<dbReference type="CDD" id="cd11304">
    <property type="entry name" value="Cadherin_repeat"/>
    <property type="match status" value="6"/>
</dbReference>
<evidence type="ECO:0000256" key="6">
    <source>
        <dbReference type="ARBA" id="ARBA00023136"/>
    </source>
</evidence>
<feature type="chain" id="PRO_5012850167" evidence="10">
    <location>
        <begin position="21"/>
        <end position="1747"/>
    </location>
</feature>
<dbReference type="GO" id="GO:0060429">
    <property type="term" value="P:epithelium development"/>
    <property type="evidence" value="ECO:0007669"/>
    <property type="project" value="UniProtKB-ARBA"/>
</dbReference>
<evidence type="ECO:0000256" key="8">
    <source>
        <dbReference type="SAM" id="MobiDB-lite"/>
    </source>
</evidence>
<feature type="compositionally biased region" description="Polar residues" evidence="8">
    <location>
        <begin position="1502"/>
        <end position="1513"/>
    </location>
</feature>
<evidence type="ECO:0000313" key="12">
    <source>
        <dbReference type="EMBL" id="OXA43483.1"/>
    </source>
</evidence>
<feature type="compositionally biased region" description="Basic and acidic residues" evidence="8">
    <location>
        <begin position="1590"/>
        <end position="1599"/>
    </location>
</feature>
<keyword evidence="10" id="KW-0732">Signal</keyword>
<dbReference type="PROSITE" id="PS50268">
    <property type="entry name" value="CADHERIN_2"/>
    <property type="match status" value="3"/>
</dbReference>
<dbReference type="PANTHER" id="PTHR24026:SF133">
    <property type="entry name" value="CADHERIN-RELATED FAMILY MEMBER 2"/>
    <property type="match status" value="1"/>
</dbReference>
<dbReference type="InterPro" id="IPR002126">
    <property type="entry name" value="Cadherin-like_dom"/>
</dbReference>
<feature type="compositionally biased region" description="Basic and acidic residues" evidence="8">
    <location>
        <begin position="1382"/>
        <end position="1400"/>
    </location>
</feature>
<evidence type="ECO:0000256" key="2">
    <source>
        <dbReference type="ARBA" id="ARBA00022692"/>
    </source>
</evidence>
<reference evidence="12 13" key="1">
    <citation type="submission" date="2015-12" db="EMBL/GenBank/DDBJ databases">
        <title>The genome of Folsomia candida.</title>
        <authorList>
            <person name="Faddeeva A."/>
            <person name="Derks M.F."/>
            <person name="Anvar Y."/>
            <person name="Smit S."/>
            <person name="Van Straalen N."/>
            <person name="Roelofs D."/>
        </authorList>
    </citation>
    <scope>NUCLEOTIDE SEQUENCE [LARGE SCALE GENOMIC DNA]</scope>
    <source>
        <strain evidence="12 13">VU population</strain>
        <tissue evidence="12">Whole body</tissue>
    </source>
</reference>
<evidence type="ECO:0000256" key="3">
    <source>
        <dbReference type="ARBA" id="ARBA00022737"/>
    </source>
</evidence>
<dbReference type="OMA" id="WIRRESK"/>